<proteinExistence type="predicted"/>
<keyword evidence="8" id="KW-1185">Reference proteome</keyword>
<feature type="compositionally biased region" description="Basic and acidic residues" evidence="3">
    <location>
        <begin position="733"/>
        <end position="743"/>
    </location>
</feature>
<dbReference type="EMBL" id="WJQU01000003">
    <property type="protein sequence ID" value="KAJ6637919.1"/>
    <property type="molecule type" value="Genomic_DNA"/>
</dbReference>
<dbReference type="SUPFAM" id="SSF56091">
    <property type="entry name" value="DNA ligase/mRNA capping enzyme, catalytic domain"/>
    <property type="match status" value="1"/>
</dbReference>
<evidence type="ECO:0000256" key="4">
    <source>
        <dbReference type="SAM" id="Phobius"/>
    </source>
</evidence>
<dbReference type="GO" id="GO:0016791">
    <property type="term" value="F:phosphatase activity"/>
    <property type="evidence" value="ECO:0007669"/>
    <property type="project" value="UniProtKB-ARBA"/>
</dbReference>
<dbReference type="Proteomes" id="UP001151699">
    <property type="component" value="Chromosome X"/>
</dbReference>
<dbReference type="SUPFAM" id="SSF52799">
    <property type="entry name" value="(Phosphotyrosine protein) phosphatases II"/>
    <property type="match status" value="1"/>
</dbReference>
<evidence type="ECO:0000259" key="6">
    <source>
        <dbReference type="PROSITE" id="PS50056"/>
    </source>
</evidence>
<evidence type="ECO:0000259" key="5">
    <source>
        <dbReference type="PROSITE" id="PS50054"/>
    </source>
</evidence>
<dbReference type="Pfam" id="PF22547">
    <property type="entry name" value="2H-SAK"/>
    <property type="match status" value="1"/>
</dbReference>
<dbReference type="PROSITE" id="PS50056">
    <property type="entry name" value="TYR_PHOSPHATASE_2"/>
    <property type="match status" value="1"/>
</dbReference>
<dbReference type="InterPro" id="IPR000387">
    <property type="entry name" value="Tyr_Pase_dom"/>
</dbReference>
<keyword evidence="1" id="KW-0378">Hydrolase</keyword>
<keyword evidence="4" id="KW-0472">Membrane</keyword>
<feature type="coiled-coil region" evidence="2">
    <location>
        <begin position="625"/>
        <end position="655"/>
    </location>
</feature>
<evidence type="ECO:0000256" key="1">
    <source>
        <dbReference type="ARBA" id="ARBA00022801"/>
    </source>
</evidence>
<keyword evidence="4" id="KW-1133">Transmembrane helix</keyword>
<dbReference type="InterPro" id="IPR003595">
    <property type="entry name" value="Tyr_Pase_cat"/>
</dbReference>
<sequence length="2112" mass="241251">PLKYEKQNVAGRPHSNLCSHVHRKRLLIVIWLLIGITMALTKYFVILFLVYLNFDISPVNAAAIPQRFDSTDSPDDITDPTVDSTTGATEDDIEKIFETYENTYMKNPNWFHDDEPMKNRNGTDNISDETNVETSTDKESTPREVETTEPTADDVVESIHSILDEKVDSKKNRTDRTIVVVVTTNVFHINGSDDSSKRQHTLLSFGTPGMLVKETSTDSTLAMYNQITTDFLNGNPSSTHKQSNGNEKSFSNDSDAIDETEVPEETTENEDLITTEKPNEEGRSSNLNEMFEKMDIRKFPDDKFTPTESISLNDTSANDTNDILRILKILPGRNDDDNNVMGTLTEPFEISVQESQDSSLMEAMENILDTDVRKAFERDIPLTRHVPLDINIEEEALFAPLKDLSEYVVEEIPINVEDLKENFQTNYSKYIEENVEPLDIFGRGGVNDSDLEATTATEESVTVSEEHPTELPTTKNTKKGDVTTASTEDLTTEPSYFTDMEIEEIITTSGPNYDSDDEYRNLLPLDLRDEHMIPITEIRREMHETDDVIEETSERSEDIDISEVFKSSDVSEQDEVPKMEHVLDTEERGETLTNVEVNHGTLEEDVVPKVEQVLDATERVETLVNAEINENIREMRETEDDIEETSERLEDMSEAHKSSDVSVQNEVTKIEKVLDNEERDETLTNVELNHDAAKEGVAPKVEQVLDATERVETLMNAEINEIIREMRETEETLERLDHEKSESFENSGVSEHDEVPKIEQVLDTEKRDETLTNVKVNDDTSEENVVPKVEPVLDTTERVETLMNAEINENTREIPETDDVIKETSERLEPFENSEVFKSSDVSEQDQVPKIEQVSNTEEHDETLTNLNGNGDVTEEDEVQKVEQVLDATERVETLTNVKINENTIEARETDDAIEETSERLEDFEKSEAFESSDVSEQDQVPKIEKVLDTKHRDDVHANVEIIDETSGRIEIPKEQVLDTEERDDTLTKVEVNGDITNHPLNEKLVHLEDPFYNRIFANAENQLATELPKPVFVNIETTTDSSVHPTTESLDVTDSDDYSTIQPREDDALKIQLRLGVDNFWKNIIADSKLFSHPNDLTTATFNKVISSSTKLFSHLNDLTTVIFNKEISTSTVKPAKEDVVSEVVKVDEETTEQHQVIKKPGVALNKVIELKPIHLTNVEANDLPTERTVRYESRSLSENDEPVDPLRTLVEGVELTAEVTKTIDNFRGLSDKNDPIHYAANQIVEIKDTMELGKNEYENVIQQSHTDHPHLINRELELSMDNIGKPCCIKDSASNDLTTNIGGTIEFNRGCVMYTNANIKEIVKKYIHCVPEHCQSNRQKRDGLEYHVTVINKIESKTIDERRFTDCILRCKKSGEFNLIEMGLGSLKSPDNDNNKTYFLLVHSPELDQVRKELNLESIDFHITLGFDQKDVHEEGKKSLRTIQQKNVTFSVESLLTHPSPYKAKQIQYLEWIVKNYPTDLSIKKVIKELIKLYPKSKYNKIKELVEVLIDMNDLDGFYVQTKVDLAMALPPSEIFNNLSTLFDREFDSETIDPKSLKFLLDFLNNNINNQTIKKQHFYEFDDRKFVTHELPFNFSWVQPNLLGGSSIPSLSDLKLFAKMGIVHVITCLEQPLSLVQDYVKIHFFPIDDRTPPTMTQLDEMLNIVQLGEPTVVHCKGGVGRTNTVLACILIKQQKLNTEQAIAQIKALRPKVILDDKQIKFIREFSNLQHACHKPKIKLPKLILFVGYPASGKSTLSTHFVKYFGDEHVVRINQDESGRKATTEQFNQNIKNSKTILVDNCNLTKEKRKVWIDLAFNTNQAWCIYFDFNIEELKQRIVRRVNHPTVKNGLKILATLKDQLEEPEYAEGFSKIIKIENEDDVDSLLNDLGITEPIDLPPESRSQIVKFVRTRHLTNLGAASRDDLLLTAGEQDSFLKFPLDVEEKIDGANLGIVVKSDYKISVQNRSHYVSSSYHAQFSLLDNWILKHTDELINLLEPEEEILYGEWCYMKHSIHYTRLPDLFLAFDIFNCLTQEFLSRRELGKRLEGTSIKQVPLIVSKKFSNLKELVDVATKTKSSYYDGLIEGFCEIVQQRVLQWNMESNDEKTKENL</sequence>
<keyword evidence="4" id="KW-0812">Transmembrane</keyword>
<feature type="compositionally biased region" description="Low complexity" evidence="3">
    <location>
        <begin position="453"/>
        <end position="463"/>
    </location>
</feature>
<feature type="domain" description="Tyrosine-protein phosphatase" evidence="5">
    <location>
        <begin position="1596"/>
        <end position="1736"/>
    </location>
</feature>
<feature type="non-terminal residue" evidence="7">
    <location>
        <position position="1"/>
    </location>
</feature>
<dbReference type="PROSITE" id="PS50054">
    <property type="entry name" value="TYR_PHOSPHATASE_DUAL"/>
    <property type="match status" value="1"/>
</dbReference>
<dbReference type="Pfam" id="PF09414">
    <property type="entry name" value="RNA_ligase"/>
    <property type="match status" value="1"/>
</dbReference>
<reference evidence="7" key="1">
    <citation type="submission" date="2022-07" db="EMBL/GenBank/DDBJ databases">
        <authorList>
            <person name="Trinca V."/>
            <person name="Uliana J.V.C."/>
            <person name="Torres T.T."/>
            <person name="Ward R.J."/>
            <person name="Monesi N."/>
        </authorList>
    </citation>
    <scope>NUCLEOTIDE SEQUENCE</scope>
    <source>
        <strain evidence="7">HSMRA1968</strain>
        <tissue evidence="7">Whole embryos</tissue>
    </source>
</reference>
<dbReference type="InterPro" id="IPR027417">
    <property type="entry name" value="P-loop_NTPase"/>
</dbReference>
<feature type="compositionally biased region" description="Acidic residues" evidence="3">
    <location>
        <begin position="255"/>
        <end position="273"/>
    </location>
</feature>
<dbReference type="Gene3D" id="3.30.470.30">
    <property type="entry name" value="DNA ligase/mRNA capping enzyme"/>
    <property type="match status" value="1"/>
</dbReference>
<dbReference type="PANTHER" id="PTHR43883:SF1">
    <property type="entry name" value="GLUCONOKINASE"/>
    <property type="match status" value="1"/>
</dbReference>
<dbReference type="InterPro" id="IPR054498">
    <property type="entry name" value="2H-SAK"/>
</dbReference>
<feature type="compositionally biased region" description="Basic and acidic residues" evidence="3">
    <location>
        <begin position="135"/>
        <end position="146"/>
    </location>
</feature>
<keyword evidence="2" id="KW-0175">Coiled coil</keyword>
<dbReference type="InterPro" id="IPR020422">
    <property type="entry name" value="TYR_PHOSPHATASE_DUAL_dom"/>
</dbReference>
<accession>A0A9Q0MUL4</accession>
<comment type="caution">
    <text evidence="7">The sequence shown here is derived from an EMBL/GenBank/DDBJ whole genome shotgun (WGS) entry which is preliminary data.</text>
</comment>
<feature type="region of interest" description="Disordered" evidence="3">
    <location>
        <begin position="233"/>
        <end position="284"/>
    </location>
</feature>
<feature type="transmembrane region" description="Helical" evidence="4">
    <location>
        <begin position="26"/>
        <end position="52"/>
    </location>
</feature>
<dbReference type="OrthoDB" id="19045at2759"/>
<dbReference type="SUPFAM" id="SSF52540">
    <property type="entry name" value="P-loop containing nucleoside triphosphate hydrolases"/>
    <property type="match status" value="1"/>
</dbReference>
<dbReference type="InterPro" id="IPR029021">
    <property type="entry name" value="Prot-tyrosine_phosphatase-like"/>
</dbReference>
<dbReference type="PANTHER" id="PTHR43883">
    <property type="entry name" value="SLR0207 PROTEIN"/>
    <property type="match status" value="1"/>
</dbReference>
<evidence type="ECO:0000256" key="3">
    <source>
        <dbReference type="SAM" id="MobiDB-lite"/>
    </source>
</evidence>
<feature type="compositionally biased region" description="Polar residues" evidence="3">
    <location>
        <begin position="1040"/>
        <end position="1051"/>
    </location>
</feature>
<feature type="region of interest" description="Disordered" evidence="3">
    <location>
        <begin position="1040"/>
        <end position="1060"/>
    </location>
</feature>
<organism evidence="7 8">
    <name type="scientific">Pseudolycoriella hygida</name>
    <dbReference type="NCBI Taxonomy" id="35572"/>
    <lineage>
        <taxon>Eukaryota</taxon>
        <taxon>Metazoa</taxon>
        <taxon>Ecdysozoa</taxon>
        <taxon>Arthropoda</taxon>
        <taxon>Hexapoda</taxon>
        <taxon>Insecta</taxon>
        <taxon>Pterygota</taxon>
        <taxon>Neoptera</taxon>
        <taxon>Endopterygota</taxon>
        <taxon>Diptera</taxon>
        <taxon>Nematocera</taxon>
        <taxon>Sciaroidea</taxon>
        <taxon>Sciaridae</taxon>
        <taxon>Pseudolycoriella</taxon>
    </lineage>
</organism>
<dbReference type="SMART" id="SM00404">
    <property type="entry name" value="PTPc_motif"/>
    <property type="match status" value="1"/>
</dbReference>
<evidence type="ECO:0000313" key="8">
    <source>
        <dbReference type="Proteomes" id="UP001151699"/>
    </source>
</evidence>
<evidence type="ECO:0000313" key="7">
    <source>
        <dbReference type="EMBL" id="KAJ6637919.1"/>
    </source>
</evidence>
<feature type="domain" description="Tyrosine specific protein phosphatases" evidence="6">
    <location>
        <begin position="1658"/>
        <end position="1722"/>
    </location>
</feature>
<feature type="non-terminal residue" evidence="7">
    <location>
        <position position="2112"/>
    </location>
</feature>
<dbReference type="Gene3D" id="3.90.190.10">
    <property type="entry name" value="Protein tyrosine phosphatase superfamily"/>
    <property type="match status" value="1"/>
</dbReference>
<feature type="region of interest" description="Disordered" evidence="3">
    <location>
        <begin position="453"/>
        <end position="488"/>
    </location>
</feature>
<feature type="region of interest" description="Disordered" evidence="3">
    <location>
        <begin position="733"/>
        <end position="754"/>
    </location>
</feature>
<name>A0A9Q0MUL4_9DIPT</name>
<dbReference type="InterPro" id="IPR057023">
    <property type="entry name" value="PTP-SAK"/>
</dbReference>
<protein>
    <submittedName>
        <fullName evidence="7">Dual specificity protein phosphatase 23</fullName>
    </submittedName>
</protein>
<feature type="compositionally biased region" description="Polar residues" evidence="3">
    <location>
        <begin position="233"/>
        <end position="254"/>
    </location>
</feature>
<evidence type="ECO:0000256" key="2">
    <source>
        <dbReference type="SAM" id="Coils"/>
    </source>
</evidence>
<dbReference type="InterPro" id="IPR021122">
    <property type="entry name" value="RNA_ligase_dom_REL/Rnl2"/>
</dbReference>
<feature type="region of interest" description="Disordered" evidence="3">
    <location>
        <begin position="108"/>
        <end position="150"/>
    </location>
</feature>
<dbReference type="Gene3D" id="3.40.50.300">
    <property type="entry name" value="P-loop containing nucleotide triphosphate hydrolases"/>
    <property type="match status" value="1"/>
</dbReference>
<dbReference type="Pfam" id="PF22784">
    <property type="entry name" value="PTP-SAK"/>
    <property type="match status" value="1"/>
</dbReference>
<dbReference type="InterPro" id="IPR052732">
    <property type="entry name" value="Cell-binding_unc_protein"/>
</dbReference>
<gene>
    <name evidence="7" type="primary">Dusp23</name>
    <name evidence="7" type="ORF">Bhyg_10650</name>
</gene>
<dbReference type="FunFam" id="3.90.190.10:FF:000157">
    <property type="entry name" value="Protein-tyrosine phosphatase"/>
    <property type="match status" value="1"/>
</dbReference>
<dbReference type="Pfam" id="PF13671">
    <property type="entry name" value="AAA_33"/>
    <property type="match status" value="1"/>
</dbReference>